<name>A0AAX3ZVW9_9CAUD</name>
<evidence type="ECO:0000313" key="1">
    <source>
        <dbReference type="EMBL" id="WMM94880.1"/>
    </source>
</evidence>
<keyword evidence="2" id="KW-1185">Reference proteome</keyword>
<evidence type="ECO:0000313" key="2">
    <source>
        <dbReference type="Proteomes" id="UP001301871"/>
    </source>
</evidence>
<accession>A0AAX3ZVW9</accession>
<reference evidence="1 2" key="1">
    <citation type="submission" date="2023-08" db="EMBL/GenBank/DDBJ databases">
        <authorList>
            <person name="Du S."/>
            <person name="Wu Z."/>
            <person name="Wu Y."/>
            <person name="Yang M."/>
            <person name="Shao J."/>
            <person name="Liu H."/>
            <person name="Zhao Y."/>
            <person name="Zhang Z."/>
        </authorList>
    </citation>
    <scope>NUCLEOTIDE SEQUENCE [LARGE SCALE GENOMIC DNA]</scope>
</reference>
<gene>
    <name evidence="1" type="ORF">CRP804_gp2</name>
</gene>
<sequence length="101" mass="12678">MTLKECRKCKVVKSLDEYPYNRAMKDNKASYCYECHNELVRIYKQNNKEKINDDNRKYREENREKLNAWRRDYYRKNKTKILYQQGQYLLRKRKAQQELEQ</sequence>
<protein>
    <submittedName>
        <fullName evidence="1">Uncharacterized protein</fullName>
    </submittedName>
</protein>
<proteinExistence type="predicted"/>
<dbReference type="EMBL" id="OR420734">
    <property type="protein sequence ID" value="WMM94880.1"/>
    <property type="molecule type" value="Genomic_DNA"/>
</dbReference>
<dbReference type="Proteomes" id="UP001301871">
    <property type="component" value="Segment"/>
</dbReference>
<organism evidence="1 2">
    <name type="scientific">Roseobacter phage CRP-804</name>
    <dbReference type="NCBI Taxonomy" id="3072850"/>
    <lineage>
        <taxon>Viruses</taxon>
        <taxon>Duplodnaviria</taxon>
        <taxon>Heunggongvirae</taxon>
        <taxon>Uroviricota</taxon>
        <taxon>Caudoviricetes</taxon>
        <taxon>Autographivirales</taxon>
        <taxon>Autographivirales incertae sedis</taxon>
        <taxon>Triteiavirus</taxon>
        <taxon>Triteiavirus CRP804</taxon>
    </lineage>
</organism>